<proteinExistence type="predicted"/>
<evidence type="ECO:0000313" key="1">
    <source>
        <dbReference type="EMBL" id="RAK62679.1"/>
    </source>
</evidence>
<organism evidence="1 2">
    <name type="scientific">Hymenobacter edaphi</name>
    <dbReference type="NCBI Taxonomy" id="2211146"/>
    <lineage>
        <taxon>Bacteria</taxon>
        <taxon>Pseudomonadati</taxon>
        <taxon>Bacteroidota</taxon>
        <taxon>Cytophagia</taxon>
        <taxon>Cytophagales</taxon>
        <taxon>Hymenobacteraceae</taxon>
        <taxon>Hymenobacter</taxon>
    </lineage>
</organism>
<evidence type="ECO:0000313" key="2">
    <source>
        <dbReference type="Proteomes" id="UP000248553"/>
    </source>
</evidence>
<dbReference type="AlphaFoldDB" id="A0A328B726"/>
<protein>
    <recommendedName>
        <fullName evidence="3">STAS/SEC14 domain-containing protein</fullName>
    </recommendedName>
</protein>
<gene>
    <name evidence="1" type="ORF">DLM85_22690</name>
</gene>
<sequence>MPAASAPSPYFANAAGRLSLDPAGFLRAHWSRGPRRLADTQALFEHMARALQEQGWGRILINQVEMPPFTTPEQQWVARHWLPQAVQQAGYRFGAVVVSPQVLTRLATAYITTHVQGLPLLYRSFERDEDAAAWLLAQAR</sequence>
<dbReference type="RefSeq" id="WP_111480476.1">
    <property type="nucleotide sequence ID" value="NZ_QHKM01000012.1"/>
</dbReference>
<dbReference type="Proteomes" id="UP000248553">
    <property type="component" value="Unassembled WGS sequence"/>
</dbReference>
<reference evidence="2" key="1">
    <citation type="submission" date="2018-05" db="EMBL/GenBank/DDBJ databases">
        <authorList>
            <person name="Nie L."/>
        </authorList>
    </citation>
    <scope>NUCLEOTIDE SEQUENCE [LARGE SCALE GENOMIC DNA]</scope>
    <source>
        <strain evidence="2">NL</strain>
    </source>
</reference>
<accession>A0A328B726</accession>
<name>A0A328B726_9BACT</name>
<dbReference type="OrthoDB" id="880716at2"/>
<comment type="caution">
    <text evidence="1">The sequence shown here is derived from an EMBL/GenBank/DDBJ whole genome shotgun (WGS) entry which is preliminary data.</text>
</comment>
<keyword evidence="2" id="KW-1185">Reference proteome</keyword>
<evidence type="ECO:0008006" key="3">
    <source>
        <dbReference type="Google" id="ProtNLM"/>
    </source>
</evidence>
<dbReference type="EMBL" id="QHKM01000012">
    <property type="protein sequence ID" value="RAK62679.1"/>
    <property type="molecule type" value="Genomic_DNA"/>
</dbReference>